<accession>A0ACC3YQK2</accession>
<name>A0ACC3YQK2_COLTU</name>
<keyword evidence="1" id="KW-0808">Transferase</keyword>
<evidence type="ECO:0000313" key="2">
    <source>
        <dbReference type="Proteomes" id="UP000805649"/>
    </source>
</evidence>
<protein>
    <submittedName>
        <fullName evidence="1">Protein kinase kin1</fullName>
    </submittedName>
</protein>
<proteinExistence type="predicted"/>
<dbReference type="Proteomes" id="UP000805649">
    <property type="component" value="Unassembled WGS sequence"/>
</dbReference>
<keyword evidence="1" id="KW-0418">Kinase</keyword>
<gene>
    <name evidence="1" type="ORF">CTRU02_211013</name>
</gene>
<comment type="caution">
    <text evidence="1">The sequence shown here is derived from an EMBL/GenBank/DDBJ whole genome shotgun (WGS) entry which is preliminary data.</text>
</comment>
<evidence type="ECO:0000313" key="1">
    <source>
        <dbReference type="EMBL" id="KAL0934214.1"/>
    </source>
</evidence>
<dbReference type="EMBL" id="VUJX02000007">
    <property type="protein sequence ID" value="KAL0934214.1"/>
    <property type="molecule type" value="Genomic_DNA"/>
</dbReference>
<sequence>MTTAIPTSSDPSAYAQTVPARSLSTRARPPVSASGPQRASSTSNHSHHQHHHHYSRSQQNHRQHHRSHSRHSSSTAAAPSSIQDTLPHHGHEAASLISHPKRSASKEYSPSTTRADASRPQRHGSTRSSHNPTQPNPDMPANTAVANNAGPAPVAHGAADPRSPGTSSASASKHSRSRTTIPTPSGKWILGKTIGAGSMGKVKLARKEDTGEQVACKIIPRGSTDDGHHSRADKERADQSKEIRTAREAAIVTLLSHPHICGMRDVVRTNYHWYMLCEYVNGGQMLDYIISHGKLKEKQARKFSRQIASALDYCHRNSIVHRDLKIENILISKTGDIKIIDFGLSNLFAPRGHLKTFCGSLYFAAPELLQARAYTGPEVDVWSFGIVLYVLVCGKVPFDDQSMPALHAKIKKGLVDYPNWLSSECKHLLSRMLVTDPKQRATMLEVMSHPWMTKGYSSPPDNHLPPREPLSLPLDTDVVNAMTGFNFGSPDAIRAQLTRTIESEEYQRAIRLYQREKELPQPVKDVEKRRGFGFDFYKRRNSGNSRDTLTAPSSEALQLGNDPLNAFSPLVSIYYLVREKQERDRAERNPGVPNAPKDKLPIPEIMPPQEAHTNTAAYEMPGERITGGRSRPRARTHGEDEAPESVKAAQLSPTVPISPEVPPEPLPKKESTAAGILRRFSTRRRKEPERLDRDRSHPPVVQVQAPSDVPPPPVPRKSFSIRRGRRDHDESIPMPLRSGSSQPQHSDLLSPPPSAGGASSRRKGLGRSTSVNSADLRRRGSNRALKEPPPTSGSDHSATTDRPPPASRDSQQSRAASMRAKSLGHARRESIQQRRLRREEAREANVPEETDQEQGDQSGVSTDRLDSSDLAKPVFLKGLFSVSTTSTKTVPEIRADIKRVLKGLGVDYTEIKGGFSCKHTPSIDLKKVQDPPGSPSQAPPGHKRRFSFGGMRGGGDREREDFRDTDRGPPTPRGTGRHGADSYSNSDVSVDSVSRETGGSSRRVPGETSTHVQSDLGGSMVLEFEIFIVKVPLLSLHGVQFKRLVGNTWQYKNMADQVLRELRL</sequence>
<keyword evidence="2" id="KW-1185">Reference proteome</keyword>
<organism evidence="1 2">
    <name type="scientific">Colletotrichum truncatum</name>
    <name type="common">Anthracnose fungus</name>
    <name type="synonym">Colletotrichum capsici</name>
    <dbReference type="NCBI Taxonomy" id="5467"/>
    <lineage>
        <taxon>Eukaryota</taxon>
        <taxon>Fungi</taxon>
        <taxon>Dikarya</taxon>
        <taxon>Ascomycota</taxon>
        <taxon>Pezizomycotina</taxon>
        <taxon>Sordariomycetes</taxon>
        <taxon>Hypocreomycetidae</taxon>
        <taxon>Glomerellales</taxon>
        <taxon>Glomerellaceae</taxon>
        <taxon>Colletotrichum</taxon>
        <taxon>Colletotrichum truncatum species complex</taxon>
    </lineage>
</organism>
<reference evidence="1 2" key="1">
    <citation type="journal article" date="2020" name="Phytopathology">
        <title>Genome Sequence Resources of Colletotrichum truncatum, C. plurivorum, C. musicola, and C. sojae: Four Species Pathogenic to Soybean (Glycine max).</title>
        <authorList>
            <person name="Rogerio F."/>
            <person name="Boufleur T.R."/>
            <person name="Ciampi-Guillardi M."/>
            <person name="Sukno S.A."/>
            <person name="Thon M.R."/>
            <person name="Massola Junior N.S."/>
            <person name="Baroncelli R."/>
        </authorList>
    </citation>
    <scope>NUCLEOTIDE SEQUENCE [LARGE SCALE GENOMIC DNA]</scope>
    <source>
        <strain evidence="1 2">CMES1059</strain>
    </source>
</reference>